<reference evidence="2" key="1">
    <citation type="submission" date="2023-04" db="EMBL/GenBank/DDBJ databases">
        <authorList>
            <consortium name="ELIXIR-Norway"/>
        </authorList>
    </citation>
    <scope>NUCLEOTIDE SEQUENCE [LARGE SCALE GENOMIC DNA]</scope>
</reference>
<evidence type="ECO:0000256" key="1">
    <source>
        <dbReference type="SAM" id="MobiDB-lite"/>
    </source>
</evidence>
<name>A0ABN8ZDQ5_RANTA</name>
<feature type="region of interest" description="Disordered" evidence="1">
    <location>
        <begin position="19"/>
        <end position="38"/>
    </location>
</feature>
<keyword evidence="3" id="KW-1185">Reference proteome</keyword>
<gene>
    <name evidence="2" type="ORF">MRATA1EN1_LOCUS20575</name>
</gene>
<protein>
    <submittedName>
        <fullName evidence="2">Uncharacterized protein</fullName>
    </submittedName>
</protein>
<dbReference type="EMBL" id="OX459967">
    <property type="protein sequence ID" value="CAI9171613.1"/>
    <property type="molecule type" value="Genomic_DNA"/>
</dbReference>
<evidence type="ECO:0000313" key="3">
    <source>
        <dbReference type="Proteomes" id="UP001176941"/>
    </source>
</evidence>
<feature type="region of interest" description="Disordered" evidence="1">
    <location>
        <begin position="64"/>
        <end position="118"/>
    </location>
</feature>
<organism evidence="2 3">
    <name type="scientific">Rangifer tarandus platyrhynchus</name>
    <name type="common">Svalbard reindeer</name>
    <dbReference type="NCBI Taxonomy" id="3082113"/>
    <lineage>
        <taxon>Eukaryota</taxon>
        <taxon>Metazoa</taxon>
        <taxon>Chordata</taxon>
        <taxon>Craniata</taxon>
        <taxon>Vertebrata</taxon>
        <taxon>Euteleostomi</taxon>
        <taxon>Mammalia</taxon>
        <taxon>Eutheria</taxon>
        <taxon>Laurasiatheria</taxon>
        <taxon>Artiodactyla</taxon>
        <taxon>Ruminantia</taxon>
        <taxon>Pecora</taxon>
        <taxon>Cervidae</taxon>
        <taxon>Odocoileinae</taxon>
        <taxon>Rangifer</taxon>
    </lineage>
</organism>
<evidence type="ECO:0000313" key="2">
    <source>
        <dbReference type="EMBL" id="CAI9171613.1"/>
    </source>
</evidence>
<proteinExistence type="predicted"/>
<dbReference type="Proteomes" id="UP001176941">
    <property type="component" value="Chromosome 31"/>
</dbReference>
<sequence length="156" mass="16956">MQLPSSGFSTRNLCNCQELGTGSMCMNKPSTQRKRRRAEWYQLPKRSLGVLLWTKLISDEAGLREVSASADSGPERSPLSAAGEEEHPPQQREGGSGPGVNPGESAQSFGEGGKPSWHLPALEQGWARVLCPKKRKEASWANPPLPSAVRHVILQS</sequence>
<accession>A0ABN8ZDQ5</accession>